<dbReference type="EMBL" id="LAZR01000584">
    <property type="protein sequence ID" value="KKN63635.1"/>
    <property type="molecule type" value="Genomic_DNA"/>
</dbReference>
<evidence type="ECO:0000313" key="1">
    <source>
        <dbReference type="EMBL" id="KKN63635.1"/>
    </source>
</evidence>
<gene>
    <name evidence="1" type="ORF">LCGC14_0500010</name>
</gene>
<dbReference type="AlphaFoldDB" id="A0A0F9S455"/>
<sequence>MGNDLRHKGLLLDEADFALPQNCYMTTLIRAVEDYCEAEFSNEFDDPSLEIFGVVSEGFDDTSVCPFDSSKAVWIKPGTGFRDIFLGMASELDIPEPLAAEAIDTGRTDGIETHLKNRTMTHFAHQDYHDAQRLMRYMPELGSIGLPGVRGADKFSTHGNDMVVDYRINNYGPGRRILVEIAFNWGQ</sequence>
<reference evidence="1" key="1">
    <citation type="journal article" date="2015" name="Nature">
        <title>Complex archaea that bridge the gap between prokaryotes and eukaryotes.</title>
        <authorList>
            <person name="Spang A."/>
            <person name="Saw J.H."/>
            <person name="Jorgensen S.L."/>
            <person name="Zaremba-Niedzwiedzka K."/>
            <person name="Martijn J."/>
            <person name="Lind A.E."/>
            <person name="van Eijk R."/>
            <person name="Schleper C."/>
            <person name="Guy L."/>
            <person name="Ettema T.J."/>
        </authorList>
    </citation>
    <scope>NUCLEOTIDE SEQUENCE</scope>
</reference>
<proteinExistence type="predicted"/>
<protein>
    <submittedName>
        <fullName evidence="1">Uncharacterized protein</fullName>
    </submittedName>
</protein>
<accession>A0A0F9S455</accession>
<comment type="caution">
    <text evidence="1">The sequence shown here is derived from an EMBL/GenBank/DDBJ whole genome shotgun (WGS) entry which is preliminary data.</text>
</comment>
<name>A0A0F9S455_9ZZZZ</name>
<organism evidence="1">
    <name type="scientific">marine sediment metagenome</name>
    <dbReference type="NCBI Taxonomy" id="412755"/>
    <lineage>
        <taxon>unclassified sequences</taxon>
        <taxon>metagenomes</taxon>
        <taxon>ecological metagenomes</taxon>
    </lineage>
</organism>